<feature type="transmembrane region" description="Helical" evidence="1">
    <location>
        <begin position="173"/>
        <end position="195"/>
    </location>
</feature>
<evidence type="ECO:0000256" key="1">
    <source>
        <dbReference type="SAM" id="Phobius"/>
    </source>
</evidence>
<organism evidence="2 3">
    <name type="scientific">Brevibacterium salitolerans</name>
    <dbReference type="NCBI Taxonomy" id="1403566"/>
    <lineage>
        <taxon>Bacteria</taxon>
        <taxon>Bacillati</taxon>
        <taxon>Actinomycetota</taxon>
        <taxon>Actinomycetes</taxon>
        <taxon>Micrococcales</taxon>
        <taxon>Brevibacteriaceae</taxon>
        <taxon>Brevibacterium</taxon>
    </lineage>
</organism>
<keyword evidence="1" id="KW-0472">Membrane</keyword>
<reference evidence="2 3" key="1">
    <citation type="journal article" date="2019" name="Int. J. Syst. Evol. Microbiol.">
        <title>The Global Catalogue of Microorganisms (GCM) 10K type strain sequencing project: providing services to taxonomists for standard genome sequencing and annotation.</title>
        <authorList>
            <consortium name="The Broad Institute Genomics Platform"/>
            <consortium name="The Broad Institute Genome Sequencing Center for Infectious Disease"/>
            <person name="Wu L."/>
            <person name="Ma J."/>
        </authorList>
    </citation>
    <scope>NUCLEOTIDE SEQUENCE [LARGE SCALE GENOMIC DNA]</scope>
    <source>
        <strain evidence="2 3">JCM 15900</strain>
    </source>
</reference>
<dbReference type="RefSeq" id="WP_344337660.1">
    <property type="nucleotide sequence ID" value="NZ_BAAAPZ010000012.1"/>
</dbReference>
<dbReference type="EMBL" id="BAAAPZ010000012">
    <property type="protein sequence ID" value="GAA2102246.1"/>
    <property type="molecule type" value="Genomic_DNA"/>
</dbReference>
<keyword evidence="1" id="KW-1133">Transmembrane helix</keyword>
<feature type="transmembrane region" description="Helical" evidence="1">
    <location>
        <begin position="202"/>
        <end position="225"/>
    </location>
</feature>
<accession>A0ABN2WZC6</accession>
<name>A0ABN2WZC6_9MICO</name>
<comment type="caution">
    <text evidence="2">The sequence shown here is derived from an EMBL/GenBank/DDBJ whole genome shotgun (WGS) entry which is preliminary data.</text>
</comment>
<feature type="transmembrane region" description="Helical" evidence="1">
    <location>
        <begin position="261"/>
        <end position="280"/>
    </location>
</feature>
<gene>
    <name evidence="2" type="ORF">GCM10009823_25600</name>
</gene>
<evidence type="ECO:0000313" key="3">
    <source>
        <dbReference type="Proteomes" id="UP001500984"/>
    </source>
</evidence>
<protein>
    <recommendedName>
        <fullName evidence="4">ABC transporter permease</fullName>
    </recommendedName>
</protein>
<feature type="transmembrane region" description="Helical" evidence="1">
    <location>
        <begin position="316"/>
        <end position="336"/>
    </location>
</feature>
<feature type="transmembrane region" description="Helical" evidence="1">
    <location>
        <begin position="231"/>
        <end position="254"/>
    </location>
</feature>
<keyword evidence="1" id="KW-0812">Transmembrane</keyword>
<proteinExistence type="predicted"/>
<evidence type="ECO:0000313" key="2">
    <source>
        <dbReference type="EMBL" id="GAA2102246.1"/>
    </source>
</evidence>
<feature type="transmembrane region" description="Helical" evidence="1">
    <location>
        <begin position="21"/>
        <end position="41"/>
    </location>
</feature>
<evidence type="ECO:0008006" key="4">
    <source>
        <dbReference type="Google" id="ProtNLM"/>
    </source>
</evidence>
<dbReference type="Proteomes" id="UP001500984">
    <property type="component" value="Unassembled WGS sequence"/>
</dbReference>
<sequence>MSETASAAVPAAAPRTHWARAGLLGVLLSAVVCLVALAFTWPSSVVEPEDVPVAITGPAEALAPVEAALDEQADGVLELIEVPDRNAAVEAIESRAAYGGIVLGEEPEVLTASAAGAATSGIMAQLHGQLQGMAQQQAAAAAQAAGAPEVPEVTVPLTDVVPLVSTDERGAGLASAGLPLVFGGMIGGVGIALAVTGAWRRVLALLVYAAAGGAALAGIMQGWLGFLGGEYWAVAGAFGLALLAMGAAIVGFAALLGRPGLAVGPVLFMLIGNPLAGTQFPPEFLPAPWGALGQWLPPGAGNSLLRDASYFPGADASFPLLVLSGWAVLGLLLLCLGRLRGRARH</sequence>
<keyword evidence="3" id="KW-1185">Reference proteome</keyword>